<dbReference type="SMART" id="SM01332">
    <property type="entry name" value="Cyclin_C"/>
    <property type="match status" value="1"/>
</dbReference>
<dbReference type="Pfam" id="PF00134">
    <property type="entry name" value="Cyclin_N"/>
    <property type="match status" value="1"/>
</dbReference>
<dbReference type="EMBL" id="CAUOFW020004436">
    <property type="protein sequence ID" value="CAK9165642.1"/>
    <property type="molecule type" value="Genomic_DNA"/>
</dbReference>
<feature type="domain" description="Cyclin-like" evidence="7">
    <location>
        <begin position="603"/>
        <end position="685"/>
    </location>
</feature>
<dbReference type="PANTHER" id="PTHR10177">
    <property type="entry name" value="CYCLINS"/>
    <property type="match status" value="1"/>
</dbReference>
<protein>
    <submittedName>
        <fullName evidence="9">Uncharacterized protein</fullName>
    </submittedName>
</protein>
<feature type="domain" description="Cyclin-like" evidence="7">
    <location>
        <begin position="506"/>
        <end position="590"/>
    </location>
</feature>
<dbReference type="InterPro" id="IPR036915">
    <property type="entry name" value="Cyclin-like_sf"/>
</dbReference>
<keyword evidence="10" id="KW-1185">Reference proteome</keyword>
<organism evidence="9 10">
    <name type="scientific">Ilex paraguariensis</name>
    <name type="common">yerba mate</name>
    <dbReference type="NCBI Taxonomy" id="185542"/>
    <lineage>
        <taxon>Eukaryota</taxon>
        <taxon>Viridiplantae</taxon>
        <taxon>Streptophyta</taxon>
        <taxon>Embryophyta</taxon>
        <taxon>Tracheophyta</taxon>
        <taxon>Spermatophyta</taxon>
        <taxon>Magnoliopsida</taxon>
        <taxon>eudicotyledons</taxon>
        <taxon>Gunneridae</taxon>
        <taxon>Pentapetalae</taxon>
        <taxon>asterids</taxon>
        <taxon>campanulids</taxon>
        <taxon>Aquifoliales</taxon>
        <taxon>Aquifoliaceae</taxon>
        <taxon>Ilex</taxon>
    </lineage>
</organism>
<evidence type="ECO:0000256" key="5">
    <source>
        <dbReference type="RuleBase" id="RU000383"/>
    </source>
</evidence>
<dbReference type="FunFam" id="1.10.472.10:FF:000057">
    <property type="entry name" value="Cyclin N-terminal domain containing 2"/>
    <property type="match status" value="1"/>
</dbReference>
<feature type="region of interest" description="Disordered" evidence="6">
    <location>
        <begin position="266"/>
        <end position="307"/>
    </location>
</feature>
<dbReference type="InterPro" id="IPR006671">
    <property type="entry name" value="Cyclin_N"/>
</dbReference>
<dbReference type="SUPFAM" id="SSF47954">
    <property type="entry name" value="Cyclin-like"/>
    <property type="match status" value="2"/>
</dbReference>
<gene>
    <name evidence="9" type="ORF">ILEXP_LOCUS34815</name>
</gene>
<evidence type="ECO:0000259" key="8">
    <source>
        <dbReference type="SMART" id="SM01332"/>
    </source>
</evidence>
<name>A0ABC8TC06_9AQUA</name>
<dbReference type="Pfam" id="PF02984">
    <property type="entry name" value="Cyclin_C"/>
    <property type="match status" value="1"/>
</dbReference>
<evidence type="ECO:0000259" key="7">
    <source>
        <dbReference type="SMART" id="SM00385"/>
    </source>
</evidence>
<dbReference type="FunFam" id="1.10.472.10:FF:000091">
    <property type="entry name" value="putative cyclin-B3-1 isoform X3"/>
    <property type="match status" value="1"/>
</dbReference>
<keyword evidence="4" id="KW-0131">Cell cycle</keyword>
<evidence type="ECO:0000256" key="3">
    <source>
        <dbReference type="ARBA" id="ARBA00023127"/>
    </source>
</evidence>
<keyword evidence="2" id="KW-0132">Cell division</keyword>
<dbReference type="InterPro" id="IPR039361">
    <property type="entry name" value="Cyclin"/>
</dbReference>
<proteinExistence type="inferred from homology"/>
<dbReference type="InterPro" id="IPR013763">
    <property type="entry name" value="Cyclin-like_dom"/>
</dbReference>
<feature type="domain" description="Cyclin C-terminal" evidence="8">
    <location>
        <begin position="599"/>
        <end position="716"/>
    </location>
</feature>
<feature type="compositionally biased region" description="Basic and acidic residues" evidence="6">
    <location>
        <begin position="269"/>
        <end position="281"/>
    </location>
</feature>
<evidence type="ECO:0000256" key="4">
    <source>
        <dbReference type="ARBA" id="ARBA00023306"/>
    </source>
</evidence>
<dbReference type="Gene3D" id="1.10.472.10">
    <property type="entry name" value="Cyclin-like"/>
    <property type="match status" value="2"/>
</dbReference>
<dbReference type="CDD" id="cd20507">
    <property type="entry name" value="CYCLIN_CCNB1-like_rpt1"/>
    <property type="match status" value="1"/>
</dbReference>
<evidence type="ECO:0000256" key="6">
    <source>
        <dbReference type="SAM" id="MobiDB-lite"/>
    </source>
</evidence>
<dbReference type="Proteomes" id="UP001642360">
    <property type="component" value="Unassembled WGS sequence"/>
</dbReference>
<feature type="region of interest" description="Disordered" evidence="6">
    <location>
        <begin position="394"/>
        <end position="424"/>
    </location>
</feature>
<sequence>MKTELEHYRTEDIYVNSRAIQTLKEAFQKIAVNQRTPRRINGKNIMVAVKGKHNSLTNRVAQDHGTIKNVGVRSIKIYAENEKVKICGRDFVNAECKRKSAPLNNSISQADASGLKVGPKNSERSKGKHGSVKINVGRRVLADVSNVWGNISRNELHDGSKPAKYKSERTTILTRPSLGPVTRTISSSSSKPLMGKLRANQSQAIGGQYTLKKVASKDLKICSDDLRIKDPGRTSVNTFGRTSERNPLPPTRKSLSVIKQVNQVVTSDANKEKNAENSEKNKGRRGFSAKPKVGWNAAPRTSNPQSQLWRTRVSDGFIIMASKGEPKVDARALSIKSMKPAVKTMVTISNTRRTSKSKGTSGLNKSTSGAALSSKRKQNMATSSLSQHRAAIFPHEQPAREELTSDKSSNLGTTASDIFPGRKSDRRKSYTSTLMARSKLLKENGELLKQEMLPNIYDDSNHLEVAEYVDDIYQYYWVIEAQNQSLKSYMEIQTDITPQMRGILINWLIEVHLKFDLMQETLFLMVRLLDQYLSLVRVKKSEMQLVGLTALLLASKYEDFWHPRVVDLISISAESYTRDQMLGMEKAILKMLKFRLNAPTPYVFLLRLIKAAESDKKLEHLAFYLIELCLVEYEALKFKPSLLCASAIYVARCTLQRTPPWTPLLGKHARYEESQIRECAEMILKFHKAAETAILKVTHDKYSSQDYSRAAAVRPLDRLPL</sequence>
<evidence type="ECO:0000256" key="1">
    <source>
        <dbReference type="ARBA" id="ARBA00006955"/>
    </source>
</evidence>
<dbReference type="SMART" id="SM00385">
    <property type="entry name" value="CYCLIN"/>
    <property type="match status" value="2"/>
</dbReference>
<comment type="caution">
    <text evidence="9">The sequence shown here is derived from an EMBL/GenBank/DDBJ whole genome shotgun (WGS) entry which is preliminary data.</text>
</comment>
<accession>A0ABC8TC06</accession>
<evidence type="ECO:0000256" key="2">
    <source>
        <dbReference type="ARBA" id="ARBA00022618"/>
    </source>
</evidence>
<dbReference type="GO" id="GO:0051301">
    <property type="term" value="P:cell division"/>
    <property type="evidence" value="ECO:0007669"/>
    <property type="project" value="UniProtKB-KW"/>
</dbReference>
<reference evidence="9 10" key="1">
    <citation type="submission" date="2024-02" db="EMBL/GenBank/DDBJ databases">
        <authorList>
            <person name="Vignale AGUSTIN F."/>
            <person name="Sosa J E."/>
            <person name="Modenutti C."/>
        </authorList>
    </citation>
    <scope>NUCLEOTIDE SEQUENCE [LARGE SCALE GENOMIC DNA]</scope>
</reference>
<keyword evidence="3 5" id="KW-0195">Cyclin</keyword>
<feature type="compositionally biased region" description="Polar residues" evidence="6">
    <location>
        <begin position="350"/>
        <end position="371"/>
    </location>
</feature>
<feature type="compositionally biased region" description="Polar residues" evidence="6">
    <location>
        <begin position="406"/>
        <end position="416"/>
    </location>
</feature>
<evidence type="ECO:0000313" key="10">
    <source>
        <dbReference type="Proteomes" id="UP001642360"/>
    </source>
</evidence>
<feature type="region of interest" description="Disordered" evidence="6">
    <location>
        <begin position="350"/>
        <end position="381"/>
    </location>
</feature>
<dbReference type="AlphaFoldDB" id="A0ABC8TC06"/>
<dbReference type="InterPro" id="IPR004367">
    <property type="entry name" value="Cyclin_C-dom"/>
</dbReference>
<evidence type="ECO:0000313" key="9">
    <source>
        <dbReference type="EMBL" id="CAK9165642.1"/>
    </source>
</evidence>
<comment type="similarity">
    <text evidence="1">Belongs to the cyclin family. Cyclin AB subfamily.</text>
</comment>
<feature type="region of interest" description="Disordered" evidence="6">
    <location>
        <begin position="110"/>
        <end position="130"/>
    </location>
</feature>